<dbReference type="InterPro" id="IPR037238">
    <property type="entry name" value="YbiA-like_sf"/>
</dbReference>
<feature type="domain" description="NADAR" evidence="3">
    <location>
        <begin position="12"/>
        <end position="161"/>
    </location>
</feature>
<comment type="caution">
    <text evidence="4">The sequence shown here is derived from an EMBL/GenBank/DDBJ whole genome shotgun (WGS) entry which is preliminary data.</text>
</comment>
<evidence type="ECO:0000256" key="1">
    <source>
        <dbReference type="ARBA" id="ARBA00000022"/>
    </source>
</evidence>
<gene>
    <name evidence="4" type="ORF">FJV41_27675</name>
</gene>
<dbReference type="NCBIfam" id="TIGR02464">
    <property type="entry name" value="ribofla_fusion"/>
    <property type="match status" value="1"/>
</dbReference>
<proteinExistence type="predicted"/>
<dbReference type="InterPro" id="IPR012816">
    <property type="entry name" value="NADAR"/>
</dbReference>
<reference evidence="4 5" key="1">
    <citation type="submission" date="2019-06" db="EMBL/GenBank/DDBJ databases">
        <authorList>
            <person name="Livingstone P."/>
            <person name="Whitworth D."/>
        </authorList>
    </citation>
    <scope>NUCLEOTIDE SEQUENCE [LARGE SCALE GENOMIC DNA]</scope>
    <source>
        <strain evidence="4 5">AM401</strain>
    </source>
</reference>
<sequence>MAGTQRQGRFTFFWKEESPFSQWHRSEFVVDGVHYGCTEQYMMAGKARVFGDMEVLASILKTSAPKAQKALGRKVRNFDAATWERERERVVHEGNRAKFTQNASLLEALLATAGTELVEASPMDRIWGVGLSMDNPNIQDPSKWRGLNLLGKVLTRLREDLIAEGITVASVSASRASTHPAAAPGR</sequence>
<dbReference type="Proteomes" id="UP000315369">
    <property type="component" value="Unassembled WGS sequence"/>
</dbReference>
<accession>A0A540WWA2</accession>
<keyword evidence="5" id="KW-1185">Reference proteome</keyword>
<protein>
    <submittedName>
        <fullName evidence="4">NADAR family protein</fullName>
    </submittedName>
</protein>
<comment type="catalytic activity">
    <reaction evidence="1">
        <text>5-amino-6-(5-phospho-D-ribosylamino)uracil + H2O = 5,6-diaminouracil + D-ribose 5-phosphate</text>
        <dbReference type="Rhea" id="RHEA:55020"/>
        <dbReference type="ChEBI" id="CHEBI:15377"/>
        <dbReference type="ChEBI" id="CHEBI:46252"/>
        <dbReference type="ChEBI" id="CHEBI:58453"/>
        <dbReference type="ChEBI" id="CHEBI:78346"/>
    </reaction>
</comment>
<dbReference type="SUPFAM" id="SSF143990">
    <property type="entry name" value="YbiA-like"/>
    <property type="match status" value="1"/>
</dbReference>
<dbReference type="OrthoDB" id="67297at2"/>
<comment type="catalytic activity">
    <reaction evidence="2">
        <text>2,5-diamino-6-hydroxy-4-(5-phosphoribosylamino)-pyrimidine + H2O = 2,5,6-triamino-4-hydroxypyrimidine + D-ribose 5-phosphate</text>
        <dbReference type="Rhea" id="RHEA:23436"/>
        <dbReference type="ChEBI" id="CHEBI:15377"/>
        <dbReference type="ChEBI" id="CHEBI:58614"/>
        <dbReference type="ChEBI" id="CHEBI:78346"/>
        <dbReference type="ChEBI" id="CHEBI:137796"/>
    </reaction>
</comment>
<dbReference type="CDD" id="cd15457">
    <property type="entry name" value="NADAR"/>
    <property type="match status" value="1"/>
</dbReference>
<dbReference type="AlphaFoldDB" id="A0A540WWA2"/>
<dbReference type="Gene3D" id="1.10.357.40">
    <property type="entry name" value="YbiA-like"/>
    <property type="match status" value="1"/>
</dbReference>
<dbReference type="Pfam" id="PF08719">
    <property type="entry name" value="NADAR"/>
    <property type="match status" value="1"/>
</dbReference>
<evidence type="ECO:0000313" key="5">
    <source>
        <dbReference type="Proteomes" id="UP000315369"/>
    </source>
</evidence>
<organism evidence="4 5">
    <name type="scientific">Myxococcus llanfairpwllgwyngyllgogerychwyrndrobwllllantysiliogogogochensis</name>
    <dbReference type="NCBI Taxonomy" id="2590453"/>
    <lineage>
        <taxon>Bacteria</taxon>
        <taxon>Pseudomonadati</taxon>
        <taxon>Myxococcota</taxon>
        <taxon>Myxococcia</taxon>
        <taxon>Myxococcales</taxon>
        <taxon>Cystobacterineae</taxon>
        <taxon>Myxococcaceae</taxon>
        <taxon>Myxococcus</taxon>
    </lineage>
</organism>
<dbReference type="EMBL" id="VIFM01000128">
    <property type="protein sequence ID" value="TQF12694.1"/>
    <property type="molecule type" value="Genomic_DNA"/>
</dbReference>
<dbReference type="RefSeq" id="WP_141645574.1">
    <property type="nucleotide sequence ID" value="NZ_VIFM01000128.1"/>
</dbReference>
<name>A0A540WWA2_9BACT</name>
<evidence type="ECO:0000256" key="2">
    <source>
        <dbReference type="ARBA" id="ARBA00000751"/>
    </source>
</evidence>
<evidence type="ECO:0000259" key="3">
    <source>
        <dbReference type="Pfam" id="PF08719"/>
    </source>
</evidence>
<evidence type="ECO:0000313" key="4">
    <source>
        <dbReference type="EMBL" id="TQF12694.1"/>
    </source>
</evidence>